<dbReference type="GO" id="GO:0005829">
    <property type="term" value="C:cytosol"/>
    <property type="evidence" value="ECO:0007669"/>
    <property type="project" value="TreeGrafter"/>
</dbReference>
<dbReference type="SUPFAM" id="SSF53167">
    <property type="entry name" value="Purine and uridine phosphorylases"/>
    <property type="match status" value="1"/>
</dbReference>
<sequence length="327" mass="36385">MKVSFPEGNFTNLPRISTRRLGEMVNTRCASVEYGNQNLLSLNEDVLYHLGLSTKSTDFRKTFHDVRYVCLGGSPSRMKKFAQQLAAEMKLEKDVPNLAAAGGRFSLFKVGSVLVADHGMGTPSISILLHELFKLLRYAGCKDVIFFRMGTCGGLGVPPGTLMIPKECVNTQFQPVYELRILGKLVTRPTFIDPGLVDELVALSNTIQLEREVLVGKTLCANDFYEEQARLDGAFCDYTEKDKNAYLLAAYDAGIRGLEMEGLCFTAQCHLAGFKAAMVCVTLVDRLKSDQVQLTPKQYQSIQFLPGNLLIAYMKKHDTFHFPQNQG</sequence>
<dbReference type="AlphaFoldDB" id="A0AAV2TCY1"/>
<comment type="caution">
    <text evidence="4">The sequence shown here is derived from an EMBL/GenBank/DDBJ whole genome shotgun (WGS) entry which is preliminary data.</text>
</comment>
<dbReference type="EMBL" id="CAXLJL010000234">
    <property type="protein sequence ID" value="CAL5134994.1"/>
    <property type="molecule type" value="Genomic_DNA"/>
</dbReference>
<dbReference type="PANTHER" id="PTHR43691:SF11">
    <property type="entry name" value="FI09636P-RELATED"/>
    <property type="match status" value="1"/>
</dbReference>
<dbReference type="GO" id="GO:0009166">
    <property type="term" value="P:nucleotide catabolic process"/>
    <property type="evidence" value="ECO:0007669"/>
    <property type="project" value="InterPro"/>
</dbReference>
<feature type="binding site" evidence="2">
    <location>
        <position position="228"/>
    </location>
    <ligand>
        <name>substrate</name>
    </ligand>
</feature>
<dbReference type="CDD" id="cd17763">
    <property type="entry name" value="UP_hUPP-like"/>
    <property type="match status" value="1"/>
</dbReference>
<gene>
    <name evidence="4" type="ORF">CDAUBV1_LOCUS9074</name>
</gene>
<dbReference type="InterPro" id="IPR035994">
    <property type="entry name" value="Nucleoside_phosphorylase_sf"/>
</dbReference>
<feature type="binding site" evidence="2">
    <location>
        <begin position="148"/>
        <end position="151"/>
    </location>
    <ligand>
        <name>phosphate</name>
        <dbReference type="ChEBI" id="CHEBI:43474"/>
    </ligand>
</feature>
<evidence type="ECO:0000256" key="2">
    <source>
        <dbReference type="PIRSR" id="PIRSR610059-50"/>
    </source>
</evidence>
<proteinExistence type="inferred from homology"/>
<dbReference type="GO" id="GO:0004850">
    <property type="term" value="F:uridine phosphorylase activity"/>
    <property type="evidence" value="ECO:0007669"/>
    <property type="project" value="InterPro"/>
</dbReference>
<comment type="similarity">
    <text evidence="1">Belongs to the PNP/UDP phosphorylase family.</text>
</comment>
<evidence type="ECO:0000313" key="5">
    <source>
        <dbReference type="Proteomes" id="UP001497525"/>
    </source>
</evidence>
<dbReference type="InterPro" id="IPR010059">
    <property type="entry name" value="Uridine_phosphorylase_euk"/>
</dbReference>
<name>A0AAV2TCY1_CALDB</name>
<dbReference type="PANTHER" id="PTHR43691">
    <property type="entry name" value="URIDINE PHOSPHORYLASE"/>
    <property type="match status" value="1"/>
</dbReference>
<dbReference type="InterPro" id="IPR000845">
    <property type="entry name" value="Nucleoside_phosphorylase_d"/>
</dbReference>
<accession>A0AAV2TCY1</accession>
<dbReference type="Gene3D" id="3.40.50.1580">
    <property type="entry name" value="Nucleoside phosphorylase domain"/>
    <property type="match status" value="1"/>
</dbReference>
<dbReference type="NCBIfam" id="TIGR01719">
    <property type="entry name" value="euk_UDPppase"/>
    <property type="match status" value="1"/>
</dbReference>
<reference evidence="4" key="1">
    <citation type="submission" date="2024-06" db="EMBL/GenBank/DDBJ databases">
        <authorList>
            <person name="Liu X."/>
            <person name="Lenzi L."/>
            <person name="Haldenby T S."/>
            <person name="Uol C."/>
        </authorList>
    </citation>
    <scope>NUCLEOTIDE SEQUENCE</scope>
</reference>
<organism evidence="4 5">
    <name type="scientific">Calicophoron daubneyi</name>
    <name type="common">Rumen fluke</name>
    <name type="synonym">Paramphistomum daubneyi</name>
    <dbReference type="NCBI Taxonomy" id="300641"/>
    <lineage>
        <taxon>Eukaryota</taxon>
        <taxon>Metazoa</taxon>
        <taxon>Spiralia</taxon>
        <taxon>Lophotrochozoa</taxon>
        <taxon>Platyhelminthes</taxon>
        <taxon>Trematoda</taxon>
        <taxon>Digenea</taxon>
        <taxon>Plagiorchiida</taxon>
        <taxon>Pronocephalata</taxon>
        <taxon>Paramphistomoidea</taxon>
        <taxon>Paramphistomidae</taxon>
        <taxon>Calicophoron</taxon>
    </lineage>
</organism>
<feature type="binding site" evidence="2">
    <location>
        <position position="104"/>
    </location>
    <ligand>
        <name>phosphate</name>
        <dbReference type="ChEBI" id="CHEBI:43474"/>
    </ligand>
</feature>
<feature type="binding site" evidence="2">
    <location>
        <position position="230"/>
    </location>
    <ligand>
        <name>substrate</name>
    </ligand>
</feature>
<evidence type="ECO:0000259" key="3">
    <source>
        <dbReference type="Pfam" id="PF01048"/>
    </source>
</evidence>
<dbReference type="Proteomes" id="UP001497525">
    <property type="component" value="Unassembled WGS sequence"/>
</dbReference>
<evidence type="ECO:0000256" key="1">
    <source>
        <dbReference type="ARBA" id="ARBA00010456"/>
    </source>
</evidence>
<feature type="domain" description="Nucleoside phosphorylase" evidence="3">
    <location>
        <begin position="67"/>
        <end position="285"/>
    </location>
</feature>
<dbReference type="Pfam" id="PF01048">
    <property type="entry name" value="PNP_UDP_1"/>
    <property type="match status" value="1"/>
</dbReference>
<protein>
    <recommendedName>
        <fullName evidence="3">Nucleoside phosphorylase domain-containing protein</fullName>
    </recommendedName>
</protein>
<evidence type="ECO:0000313" key="4">
    <source>
        <dbReference type="EMBL" id="CAL5134994.1"/>
    </source>
</evidence>
<dbReference type="GO" id="GO:0006218">
    <property type="term" value="P:uridine catabolic process"/>
    <property type="evidence" value="ECO:0007669"/>
    <property type="project" value="TreeGrafter"/>
</dbReference>